<evidence type="ECO:0000256" key="4">
    <source>
        <dbReference type="SAM" id="SignalP"/>
    </source>
</evidence>
<feature type="chain" id="PRO_5045151926" evidence="4">
    <location>
        <begin position="24"/>
        <end position="1125"/>
    </location>
</feature>
<keyword evidence="7" id="KW-1185">Reference proteome</keyword>
<evidence type="ECO:0000256" key="2">
    <source>
        <dbReference type="ARBA" id="ARBA00022737"/>
    </source>
</evidence>
<keyword evidence="2" id="KW-0677">Repeat</keyword>
<feature type="signal peptide" evidence="4">
    <location>
        <begin position="1"/>
        <end position="23"/>
    </location>
</feature>
<organism evidence="6 7">
    <name type="scientific">Imperialibacter roseus</name>
    <dbReference type="NCBI Taxonomy" id="1324217"/>
    <lineage>
        <taxon>Bacteria</taxon>
        <taxon>Pseudomonadati</taxon>
        <taxon>Bacteroidota</taxon>
        <taxon>Cytophagia</taxon>
        <taxon>Cytophagales</taxon>
        <taxon>Flammeovirgaceae</taxon>
        <taxon>Imperialibacter</taxon>
    </lineage>
</organism>
<dbReference type="SUPFAM" id="SSF69318">
    <property type="entry name" value="Integrin alpha N-terminal domain"/>
    <property type="match status" value="3"/>
</dbReference>
<dbReference type="PANTHER" id="PTHR16026:SF0">
    <property type="entry name" value="CARTILAGE ACIDIC PROTEIN 1"/>
    <property type="match status" value="1"/>
</dbReference>
<dbReference type="Gene3D" id="2.130.10.130">
    <property type="entry name" value="Integrin alpha, N-terminal"/>
    <property type="match status" value="3"/>
</dbReference>
<gene>
    <name evidence="6" type="ORF">RT717_06530</name>
</gene>
<dbReference type="RefSeq" id="WP_317490938.1">
    <property type="nucleotide sequence ID" value="NZ_CP136051.1"/>
</dbReference>
<dbReference type="InterPro" id="IPR028994">
    <property type="entry name" value="Integrin_alpha_N"/>
</dbReference>
<protein>
    <submittedName>
        <fullName evidence="6">VCBS repeat-containing protein</fullName>
    </submittedName>
</protein>
<reference evidence="6 7" key="1">
    <citation type="journal article" date="2023" name="Microbiol. Resour. Announc.">
        <title>Complete Genome Sequence of Imperialibacter roseus strain P4T.</title>
        <authorList>
            <person name="Tizabi D.R."/>
            <person name="Bachvaroff T."/>
            <person name="Hill R.T."/>
        </authorList>
    </citation>
    <scope>NUCLEOTIDE SEQUENCE [LARGE SCALE GENOMIC DNA]</scope>
    <source>
        <strain evidence="6 7">P4T</strain>
    </source>
</reference>
<evidence type="ECO:0000313" key="6">
    <source>
        <dbReference type="EMBL" id="WOK08292.1"/>
    </source>
</evidence>
<keyword evidence="1 4" id="KW-0732">Signal</keyword>
<dbReference type="PROSITE" id="PS51257">
    <property type="entry name" value="PROKAR_LIPOPROTEIN"/>
    <property type="match status" value="1"/>
</dbReference>
<feature type="domain" description="ASPIC/UnbV" evidence="5">
    <location>
        <begin position="541"/>
        <end position="607"/>
    </location>
</feature>
<dbReference type="Pfam" id="PF13517">
    <property type="entry name" value="FG-GAP_3"/>
    <property type="match status" value="6"/>
</dbReference>
<dbReference type="InterPro" id="IPR011519">
    <property type="entry name" value="UnbV_ASPIC"/>
</dbReference>
<dbReference type="EMBL" id="CP136051">
    <property type="protein sequence ID" value="WOK08292.1"/>
    <property type="molecule type" value="Genomic_DNA"/>
</dbReference>
<evidence type="ECO:0000313" key="7">
    <source>
        <dbReference type="Proteomes" id="UP001302349"/>
    </source>
</evidence>
<dbReference type="SMART" id="SM00191">
    <property type="entry name" value="Int_alpha"/>
    <property type="match status" value="2"/>
</dbReference>
<sequence>MLFKLQIHLTSIFGALLLLSILAACETKTDVVSTPEEKKEVPVFKRLPGTSSGVTFRNDVDENYDNYFDNFAYVYNGGGVGIGDINNDGLADIYFTGNEVPNKLYLNEGDLKFKDISQSAGVEGNGRWNNGVTMVDINGDGLLDIYVCKGGYHDSEEKRTNLLYINQGDLTFKEQAKEFGLDESGYSIHASFFDMDNDNDLDVYLTNRPDSFDLPLTEMIRQKKLSPSFSRDKLYKNENGKFREIGVQAGIKNNFGYALSVVTADFNGDGYTDIFVANDFAEGDYMYINQKNGTFKEQIKETTNHISMYSMGTDVADINNDGLEDIMVTEMLPEDYKRSKVSMPSMDVEGFYNIVNGGMHKQYMHNALHLNQGNSFFGDISQMAGVSKTEWSWSVLMSDFDNDGYRDVFVANGYRRDVFDGDLDKKLRDFVLKNKSKYTSMNDMLKNGYKDFIEVYDPIKVKNYLFRNTGNLHFENAIDSWGFDETSFSNGAAVGDLDNDGDLELVINNLDDEAFIYENTSSDRNNYLKVKLDGPATNADGMGAKVTIYYDGKIQFFENKTVRGYLSSNDPIVHFGLGQAAGIDSLRVSWLDGTQNTMSIAGVNQTVVVSYEKAVKPKKLPASKELLFQASPGVLAETFVHKENEVNEYKDQTLLPHNFSMSGPFMSTGDVNGDEEDDLFIGGASGQAGQLYIQSKGKLAKKSTAAFAADKSYEDMGSTLFDADGDGDLDLYVVSGGSEFPDKAEQYKDRLYLNDGKGNFAKSATINTQSSGSVVVPYDIDGDGDLDLFRGGHVITGAYPYSPRSYVLINESGQFIDQTKALAPDLTDVGMVTSAIWADLNGDKTAELVIVGEWMPVMVFANVNGKLKNATVIYGLDKTEGWWNKVVANDIDGDGDQDLIVGNLGENYKFKTNLEKPFQVFAKDFDNNGTNDIFLARYYNDSVLVPVRGIECSSGQVPSIRQKFPSYLSFASSDLQSILGPGMNSALNKKVYTFSNAILVNNDAKFESKKLPIEAQLSAVNGILVEDFDGDGIKDLLVAGNKFDTEVETTPNDASPGAFLKGLGNFEFKAAGSLQSGFFVPFNVKDVQMIKSGKNWLVLVSSNNDMLRIFSTSRATSDEKVALNK</sequence>
<dbReference type="PANTHER" id="PTHR16026">
    <property type="entry name" value="CARTILAGE ACIDIC PROTEIN 1"/>
    <property type="match status" value="1"/>
</dbReference>
<evidence type="ECO:0000259" key="5">
    <source>
        <dbReference type="Pfam" id="PF07593"/>
    </source>
</evidence>
<accession>A0ABZ0IUW9</accession>
<dbReference type="InterPro" id="IPR013517">
    <property type="entry name" value="FG-GAP"/>
</dbReference>
<keyword evidence="3" id="KW-0325">Glycoprotein</keyword>
<dbReference type="InterPro" id="IPR013519">
    <property type="entry name" value="Int_alpha_beta-p"/>
</dbReference>
<dbReference type="Proteomes" id="UP001302349">
    <property type="component" value="Chromosome"/>
</dbReference>
<dbReference type="InterPro" id="IPR027039">
    <property type="entry name" value="Crtac1"/>
</dbReference>
<dbReference type="Pfam" id="PF07593">
    <property type="entry name" value="UnbV_ASPIC"/>
    <property type="match status" value="1"/>
</dbReference>
<evidence type="ECO:0000256" key="1">
    <source>
        <dbReference type="ARBA" id="ARBA00022729"/>
    </source>
</evidence>
<evidence type="ECO:0000256" key="3">
    <source>
        <dbReference type="ARBA" id="ARBA00023180"/>
    </source>
</evidence>
<name>A0ABZ0IUW9_9BACT</name>
<proteinExistence type="predicted"/>